<comment type="caution">
    <text evidence="1">The sequence shown here is derived from an EMBL/GenBank/DDBJ whole genome shotgun (WGS) entry which is preliminary data.</text>
</comment>
<dbReference type="AlphaFoldDB" id="A0AAW9MUF9"/>
<name>A0AAW9MUF9_9FIRM</name>
<proteinExistence type="predicted"/>
<dbReference type="EMBL" id="JAYKOT010000003">
    <property type="protein sequence ID" value="MEB3429761.1"/>
    <property type="molecule type" value="Genomic_DNA"/>
</dbReference>
<evidence type="ECO:0000313" key="1">
    <source>
        <dbReference type="EMBL" id="MEB3429761.1"/>
    </source>
</evidence>
<organism evidence="1 2">
    <name type="scientific">Citroniella saccharovorans</name>
    <dbReference type="NCBI Taxonomy" id="2053367"/>
    <lineage>
        <taxon>Bacteria</taxon>
        <taxon>Bacillati</taxon>
        <taxon>Bacillota</taxon>
        <taxon>Tissierellia</taxon>
        <taxon>Tissierellales</taxon>
        <taxon>Peptoniphilaceae</taxon>
        <taxon>Citroniella</taxon>
    </lineage>
</organism>
<evidence type="ECO:0008006" key="3">
    <source>
        <dbReference type="Google" id="ProtNLM"/>
    </source>
</evidence>
<protein>
    <recommendedName>
        <fullName evidence="3">DUF4304 domain-containing protein</fullName>
    </recommendedName>
</protein>
<dbReference type="RefSeq" id="WP_324619930.1">
    <property type="nucleotide sequence ID" value="NZ_JAYKOT010000003.1"/>
</dbReference>
<sequence>MITIDKNIKSLNRDEQCRLIDNYSIRECIKNYNYNYVLTGFSALSRYGYCADYDLGVLEVRLNLKSNGDWFICTWSNCMDEEYIKKDGFYLVTLNHALFDSIYSGIDTSRTDEAVEKMFYENKLNEFVIYAKKWNMPYETLKFALEPAIEKGFDLDNIYYNF</sequence>
<dbReference type="Proteomes" id="UP001357733">
    <property type="component" value="Unassembled WGS sequence"/>
</dbReference>
<reference evidence="1 2" key="1">
    <citation type="submission" date="2024-01" db="EMBL/GenBank/DDBJ databases">
        <title>Complete genome sequence of Citroniella saccharovorans strain M6.X9, isolated from human fecal sample.</title>
        <authorList>
            <person name="Cheng G."/>
            <person name="Westerholm M."/>
            <person name="Schnurer A."/>
        </authorList>
    </citation>
    <scope>NUCLEOTIDE SEQUENCE [LARGE SCALE GENOMIC DNA]</scope>
    <source>
        <strain evidence="1 2">DSM 29873</strain>
    </source>
</reference>
<keyword evidence="2" id="KW-1185">Reference proteome</keyword>
<evidence type="ECO:0000313" key="2">
    <source>
        <dbReference type="Proteomes" id="UP001357733"/>
    </source>
</evidence>
<accession>A0AAW9MUF9</accession>
<gene>
    <name evidence="1" type="ORF">VLK81_07020</name>
</gene>